<evidence type="ECO:0000313" key="3">
    <source>
        <dbReference type="Proteomes" id="UP000191024"/>
    </source>
</evidence>
<protein>
    <submittedName>
        <fullName evidence="2">LAMI_0A00980g1_1</fullName>
    </submittedName>
</protein>
<keyword evidence="3" id="KW-1185">Reference proteome</keyword>
<organism evidence="2 3">
    <name type="scientific">Lachancea mirantina</name>
    <dbReference type="NCBI Taxonomy" id="1230905"/>
    <lineage>
        <taxon>Eukaryota</taxon>
        <taxon>Fungi</taxon>
        <taxon>Dikarya</taxon>
        <taxon>Ascomycota</taxon>
        <taxon>Saccharomycotina</taxon>
        <taxon>Saccharomycetes</taxon>
        <taxon>Saccharomycetales</taxon>
        <taxon>Saccharomycetaceae</taxon>
        <taxon>Lachancea</taxon>
    </lineage>
</organism>
<gene>
    <name evidence="2" type="ORF">LAMI_0A00980G</name>
</gene>
<accession>A0A1G4ILH4</accession>
<evidence type="ECO:0000256" key="1">
    <source>
        <dbReference type="SAM" id="Phobius"/>
    </source>
</evidence>
<dbReference type="AlphaFoldDB" id="A0A1G4ILH4"/>
<keyword evidence="1" id="KW-1133">Transmembrane helix</keyword>
<feature type="transmembrane region" description="Helical" evidence="1">
    <location>
        <begin position="62"/>
        <end position="82"/>
    </location>
</feature>
<dbReference type="Proteomes" id="UP000191024">
    <property type="component" value="Chromosome A"/>
</dbReference>
<evidence type="ECO:0000313" key="2">
    <source>
        <dbReference type="EMBL" id="SCU77389.1"/>
    </source>
</evidence>
<name>A0A1G4ILH4_9SACH</name>
<keyword evidence="1" id="KW-0472">Membrane</keyword>
<keyword evidence="1" id="KW-0812">Transmembrane</keyword>
<dbReference type="EMBL" id="LT598462">
    <property type="protein sequence ID" value="SCU77389.1"/>
    <property type="molecule type" value="Genomic_DNA"/>
</dbReference>
<reference evidence="2 3" key="1">
    <citation type="submission" date="2016-03" db="EMBL/GenBank/DDBJ databases">
        <authorList>
            <person name="Devillers H."/>
        </authorList>
    </citation>
    <scope>NUCLEOTIDE SEQUENCE [LARGE SCALE GENOMIC DNA]</scope>
    <source>
        <strain evidence="2">CBS 11717</strain>
    </source>
</reference>
<sequence>MACLLSSKCPSGHGSFGGMMRRLVFRQGRGMRSGEVPFGSKLSGLIRNANPEKIYSYTPPRLVRFGPLLLSGVFLAYGLSFADWSLSSTMELYSEDEGKALEPDARWWDNPRVRFYGRFAGSAALSVIPLALSAAALYLPSRIVTSITYLPNGACTVARRAVVTGKPVVKHVGLDRITLSKRTRVFTGVGHQGVDDKASFAFFLTDSSSGFWNRFYIVNRSGHIWNRDGRVFDALFGNVPVKTLERWNFAAPETAKEEFNTQTRKQDNALDLVARESQRSRLKGEARSIVLNKSPK</sequence>
<dbReference type="OrthoDB" id="4083656at2759"/>
<proteinExistence type="predicted"/>
<feature type="transmembrane region" description="Helical" evidence="1">
    <location>
        <begin position="115"/>
        <end position="139"/>
    </location>
</feature>